<dbReference type="GO" id="GO:0005737">
    <property type="term" value="C:cytoplasm"/>
    <property type="evidence" value="ECO:0007669"/>
    <property type="project" value="TreeGrafter"/>
</dbReference>
<accession>A0A1J4KXK1</accession>
<name>A0A1J4KXK1_9EUKA</name>
<keyword evidence="4" id="KW-1185">Reference proteome</keyword>
<dbReference type="Gene3D" id="1.10.1820.10">
    <property type="entry name" value="protein kinase ck2 holoenzyme, chain C, domain 1"/>
    <property type="match status" value="1"/>
</dbReference>
<organism evidence="3 4">
    <name type="scientific">Tritrichomonas foetus</name>
    <dbReference type="NCBI Taxonomy" id="1144522"/>
    <lineage>
        <taxon>Eukaryota</taxon>
        <taxon>Metamonada</taxon>
        <taxon>Parabasalia</taxon>
        <taxon>Tritrichomonadida</taxon>
        <taxon>Tritrichomonadidae</taxon>
        <taxon>Tritrichomonas</taxon>
    </lineage>
</organism>
<dbReference type="RefSeq" id="XP_068367421.1">
    <property type="nucleotide sequence ID" value="XM_068498397.1"/>
</dbReference>
<dbReference type="VEuPathDB" id="TrichDB:TRFO_15466"/>
<evidence type="ECO:0000313" key="4">
    <source>
        <dbReference type="Proteomes" id="UP000179807"/>
    </source>
</evidence>
<sequence length="209" mass="24412">MENLVWVNNFLAQPSSYVFVDVDSDYVKRCLNDPFFKKKVDNFEEAKNLILTNQQMIQAAQIETQSITDETNPSIQQQAETIFGLIHSRYINTIEGMEKMVAKQKSKVFQHCPRIFCRKTICVPYGITDEIGDKTIKMFCPNCKEFYNVTDEKIAKIDGAYFGPTWVEQLCKIHKEFELPEKPEYTPRIFGFRIYQPTQNSHEEKPLSE</sequence>
<dbReference type="GeneID" id="94833101"/>
<dbReference type="Pfam" id="PF01214">
    <property type="entry name" value="CK_II_beta"/>
    <property type="match status" value="1"/>
</dbReference>
<dbReference type="InterPro" id="IPR016149">
    <property type="entry name" value="Casein_kin_II_reg-sub_N"/>
</dbReference>
<dbReference type="PANTHER" id="PTHR11740">
    <property type="entry name" value="CASEIN KINASE II SUBUNIT BETA"/>
    <property type="match status" value="1"/>
</dbReference>
<proteinExistence type="inferred from homology"/>
<dbReference type="SMART" id="SM01085">
    <property type="entry name" value="CK_II_beta"/>
    <property type="match status" value="1"/>
</dbReference>
<dbReference type="GO" id="GO:0016301">
    <property type="term" value="F:kinase activity"/>
    <property type="evidence" value="ECO:0007669"/>
    <property type="project" value="UniProtKB-KW"/>
</dbReference>
<dbReference type="InterPro" id="IPR035991">
    <property type="entry name" value="Casein_kinase_II_beta-like"/>
</dbReference>
<dbReference type="GO" id="GO:0019887">
    <property type="term" value="F:protein kinase regulator activity"/>
    <property type="evidence" value="ECO:0007669"/>
    <property type="project" value="InterPro"/>
</dbReference>
<comment type="caution">
    <text evidence="3">The sequence shown here is derived from an EMBL/GenBank/DDBJ whole genome shotgun (WGS) entry which is preliminary data.</text>
</comment>
<dbReference type="AlphaFoldDB" id="A0A1J4KXK1"/>
<dbReference type="Proteomes" id="UP000179807">
    <property type="component" value="Unassembled WGS sequence"/>
</dbReference>
<dbReference type="InterPro" id="IPR000704">
    <property type="entry name" value="Casein_kinase_II_reg-sub"/>
</dbReference>
<comment type="subunit">
    <text evidence="2">Tetramer of two alpha and two beta subunits.</text>
</comment>
<evidence type="ECO:0000256" key="1">
    <source>
        <dbReference type="ARBA" id="ARBA00006941"/>
    </source>
</evidence>
<dbReference type="OrthoDB" id="3971593at2759"/>
<dbReference type="EMBL" id="MLAK01000404">
    <property type="protein sequence ID" value="OHT14285.1"/>
    <property type="molecule type" value="Genomic_DNA"/>
</dbReference>
<dbReference type="FunFam" id="2.20.25.20:FF:000001">
    <property type="entry name" value="Casein kinase II subunit beta"/>
    <property type="match status" value="1"/>
</dbReference>
<keyword evidence="3" id="KW-0418">Kinase</keyword>
<dbReference type="SUPFAM" id="SSF57798">
    <property type="entry name" value="Casein kinase II beta subunit"/>
    <property type="match status" value="1"/>
</dbReference>
<dbReference type="Gene3D" id="2.20.25.20">
    <property type="match status" value="1"/>
</dbReference>
<protein>
    <recommendedName>
        <fullName evidence="2">Casein kinase II subunit beta</fullName>
        <shortName evidence="2">CK II beta</shortName>
    </recommendedName>
</protein>
<evidence type="ECO:0000256" key="2">
    <source>
        <dbReference type="RuleBase" id="RU361268"/>
    </source>
</evidence>
<keyword evidence="3" id="KW-0808">Transferase</keyword>
<gene>
    <name evidence="3" type="primary">ckb1</name>
    <name evidence="3" type="ORF">TRFO_15466</name>
</gene>
<dbReference type="GO" id="GO:0005956">
    <property type="term" value="C:protein kinase CK2 complex"/>
    <property type="evidence" value="ECO:0007669"/>
    <property type="project" value="UniProtKB-UniRule"/>
</dbReference>
<reference evidence="3" key="1">
    <citation type="submission" date="2016-10" db="EMBL/GenBank/DDBJ databases">
        <authorList>
            <person name="Benchimol M."/>
            <person name="Almeida L.G."/>
            <person name="Vasconcelos A.T."/>
            <person name="Perreira-Neves A."/>
            <person name="Rosa I.A."/>
            <person name="Tasca T."/>
            <person name="Bogo M.R."/>
            <person name="de Souza W."/>
        </authorList>
    </citation>
    <scope>NUCLEOTIDE SEQUENCE [LARGE SCALE GENOMIC DNA]</scope>
    <source>
        <strain evidence="3">K</strain>
    </source>
</reference>
<dbReference type="PANTHER" id="PTHR11740:SF0">
    <property type="entry name" value="CASEIN KINASE II SUBUNIT BETA"/>
    <property type="match status" value="1"/>
</dbReference>
<comment type="similarity">
    <text evidence="1 2">Belongs to the casein kinase 2 subunit beta family.</text>
</comment>
<dbReference type="PRINTS" id="PR00472">
    <property type="entry name" value="CASNKINASEII"/>
</dbReference>
<evidence type="ECO:0000313" key="3">
    <source>
        <dbReference type="EMBL" id="OHT14285.1"/>
    </source>
</evidence>